<evidence type="ECO:0000313" key="9">
    <source>
        <dbReference type="EMBL" id="QIZ76310.1"/>
    </source>
</evidence>
<accession>A0A6H1UCK1</accession>
<dbReference type="PANTHER" id="PTHR43467:SF2">
    <property type="entry name" value="COBALT-PRECORRIN-2 C(20)-METHYLTRANSFERASE"/>
    <property type="match status" value="1"/>
</dbReference>
<dbReference type="InterPro" id="IPR006364">
    <property type="entry name" value="CobI/CbiL/CobIJ_dom"/>
</dbReference>
<name>A0A6H1UCK1_9GAMM</name>
<dbReference type="PIRSF" id="PIRSF036427">
    <property type="entry name" value="Precrrn-2_mtase"/>
    <property type="match status" value="1"/>
</dbReference>
<dbReference type="AlphaFoldDB" id="A0A6H1UCK1"/>
<dbReference type="UniPathway" id="UPA00148"/>
<dbReference type="EMBL" id="CP051180">
    <property type="protein sequence ID" value="QIZ76310.1"/>
    <property type="molecule type" value="Genomic_DNA"/>
</dbReference>
<dbReference type="GO" id="GO:0009236">
    <property type="term" value="P:cobalamin biosynthetic process"/>
    <property type="evidence" value="ECO:0007669"/>
    <property type="project" value="UniProtKB-UniRule"/>
</dbReference>
<evidence type="ECO:0000256" key="7">
    <source>
        <dbReference type="PIRNR" id="PIRNR036427"/>
    </source>
</evidence>
<proteinExistence type="inferred from homology"/>
<evidence type="ECO:0000256" key="4">
    <source>
        <dbReference type="ARBA" id="ARBA00022603"/>
    </source>
</evidence>
<evidence type="ECO:0000256" key="2">
    <source>
        <dbReference type="ARBA" id="ARBA00005879"/>
    </source>
</evidence>
<evidence type="ECO:0000256" key="6">
    <source>
        <dbReference type="ARBA" id="ARBA00022691"/>
    </source>
</evidence>
<dbReference type="EC" id="2.1.1.130" evidence="9"/>
<comment type="pathway">
    <text evidence="1">Cofactor biosynthesis; adenosylcobalamin biosynthesis.</text>
</comment>
<dbReference type="InterPro" id="IPR035996">
    <property type="entry name" value="4pyrrol_Methylase_sf"/>
</dbReference>
<protein>
    <submittedName>
        <fullName evidence="9">Precorrin-2 C(20)-methyltransferase</fullName>
        <ecNumber evidence="9">2.1.1.130</ecNumber>
    </submittedName>
</protein>
<sequence>MTKIGKLYAIGVGPGASDLMTLRAARLLRETDVVAVPEKTLGKQDSFAWAIATGAVAAKEIQGETLFLHFPMSRDVSITVPAWQRAAAAIIERLQQGLDVAFITEGDPSVFSTWAYLQEELAESLPQVEVEIVPGVSSITAVPAATGVPLADGEERFCVVPATYGIEMLPRLMEEFDTIILIKAGRMVEPLIELLEPMDMLHCARYVSYASGDNQEVYEDLRQVPQEHRYFAMVQLSIRGRKGRLRHGKAA</sequence>
<dbReference type="GO" id="GO:0032259">
    <property type="term" value="P:methylation"/>
    <property type="evidence" value="ECO:0007669"/>
    <property type="project" value="UniProtKB-KW"/>
</dbReference>
<evidence type="ECO:0000259" key="8">
    <source>
        <dbReference type="Pfam" id="PF00590"/>
    </source>
</evidence>
<evidence type="ECO:0000256" key="5">
    <source>
        <dbReference type="ARBA" id="ARBA00022679"/>
    </source>
</evidence>
<dbReference type="Gene3D" id="3.40.1010.10">
    <property type="entry name" value="Cobalt-precorrin-4 Transmethylase, Domain 1"/>
    <property type="match status" value="1"/>
</dbReference>
<comment type="similarity">
    <text evidence="2 7">Belongs to the precorrin methyltransferase family.</text>
</comment>
<dbReference type="Gene3D" id="3.30.950.10">
    <property type="entry name" value="Methyltransferase, Cobalt-precorrin-4 Transmethylase, Domain 2"/>
    <property type="match status" value="1"/>
</dbReference>
<evidence type="ECO:0000256" key="1">
    <source>
        <dbReference type="ARBA" id="ARBA00004953"/>
    </source>
</evidence>
<keyword evidence="6" id="KW-0949">S-adenosyl-L-methionine</keyword>
<gene>
    <name evidence="9" type="primary">cobI</name>
    <name evidence="9" type="ORF">HER31_05030</name>
</gene>
<dbReference type="InterPro" id="IPR014777">
    <property type="entry name" value="4pyrrole_Mease_sub1"/>
</dbReference>
<evidence type="ECO:0000256" key="3">
    <source>
        <dbReference type="ARBA" id="ARBA00022573"/>
    </source>
</evidence>
<keyword evidence="10" id="KW-1185">Reference proteome</keyword>
<dbReference type="Proteomes" id="UP000501602">
    <property type="component" value="Chromosome"/>
</dbReference>
<dbReference type="InterPro" id="IPR014776">
    <property type="entry name" value="4pyrrole_Mease_sub2"/>
</dbReference>
<dbReference type="Pfam" id="PF00590">
    <property type="entry name" value="TP_methylase"/>
    <property type="match status" value="1"/>
</dbReference>
<keyword evidence="3" id="KW-0169">Cobalamin biosynthesis</keyword>
<feature type="domain" description="Tetrapyrrole methylase" evidence="8">
    <location>
        <begin position="6"/>
        <end position="219"/>
    </location>
</feature>
<dbReference type="NCBIfam" id="TIGR01467">
    <property type="entry name" value="cobI_cbiL"/>
    <property type="match status" value="1"/>
</dbReference>
<dbReference type="KEGG" id="fes:HER31_05030"/>
<dbReference type="InterPro" id="IPR000878">
    <property type="entry name" value="4pyrrol_Mease"/>
</dbReference>
<dbReference type="CDD" id="cd11645">
    <property type="entry name" value="Precorrin_2_C20_MT"/>
    <property type="match status" value="1"/>
</dbReference>
<dbReference type="SUPFAM" id="SSF53790">
    <property type="entry name" value="Tetrapyrrole methylase"/>
    <property type="match status" value="1"/>
</dbReference>
<organism evidence="9 10">
    <name type="scientific">Ferrimonas lipolytica</name>
    <dbReference type="NCBI Taxonomy" id="2724191"/>
    <lineage>
        <taxon>Bacteria</taxon>
        <taxon>Pseudomonadati</taxon>
        <taxon>Pseudomonadota</taxon>
        <taxon>Gammaproteobacteria</taxon>
        <taxon>Alteromonadales</taxon>
        <taxon>Ferrimonadaceae</taxon>
        <taxon>Ferrimonas</taxon>
    </lineage>
</organism>
<keyword evidence="4 9" id="KW-0489">Methyltransferase</keyword>
<dbReference type="GO" id="GO:0030788">
    <property type="term" value="F:precorrin-2 C20-methyltransferase activity"/>
    <property type="evidence" value="ECO:0007669"/>
    <property type="project" value="UniProtKB-EC"/>
</dbReference>
<reference evidence="9 10" key="1">
    <citation type="submission" date="2020-04" db="EMBL/GenBank/DDBJ databases">
        <title>Ferrimonas sp. S7 isolated from sea water.</title>
        <authorList>
            <person name="Bae S.S."/>
            <person name="Baek K."/>
        </authorList>
    </citation>
    <scope>NUCLEOTIDE SEQUENCE [LARGE SCALE GENOMIC DNA]</scope>
    <source>
        <strain evidence="9 10">S7</strain>
    </source>
</reference>
<keyword evidence="5 9" id="KW-0808">Transferase</keyword>
<dbReference type="InterPro" id="IPR012382">
    <property type="entry name" value="CobI/CbiL"/>
</dbReference>
<dbReference type="RefSeq" id="WP_168659570.1">
    <property type="nucleotide sequence ID" value="NZ_CP051180.1"/>
</dbReference>
<dbReference type="PANTHER" id="PTHR43467">
    <property type="entry name" value="COBALT-PRECORRIN-2 C(20)-METHYLTRANSFERASE"/>
    <property type="match status" value="1"/>
</dbReference>
<evidence type="ECO:0000313" key="10">
    <source>
        <dbReference type="Proteomes" id="UP000501602"/>
    </source>
</evidence>